<reference evidence="2 3" key="1">
    <citation type="journal article" date="2020" name="Nature">
        <title>Six reference-quality genomes reveal evolution of bat adaptations.</title>
        <authorList>
            <person name="Jebb D."/>
            <person name="Huang Z."/>
            <person name="Pippel M."/>
            <person name="Hughes G.M."/>
            <person name="Lavrichenko K."/>
            <person name="Devanna P."/>
            <person name="Winkler S."/>
            <person name="Jermiin L.S."/>
            <person name="Skirmuntt E.C."/>
            <person name="Katzourakis A."/>
            <person name="Burkitt-Gray L."/>
            <person name="Ray D.A."/>
            <person name="Sullivan K.A.M."/>
            <person name="Roscito J.G."/>
            <person name="Kirilenko B.M."/>
            <person name="Davalos L.M."/>
            <person name="Corthals A.P."/>
            <person name="Power M.L."/>
            <person name="Jones G."/>
            <person name="Ransome R.D."/>
            <person name="Dechmann D.K.N."/>
            <person name="Locatelli A.G."/>
            <person name="Puechmaille S.J."/>
            <person name="Fedrigo O."/>
            <person name="Jarvis E.D."/>
            <person name="Hiller M."/>
            <person name="Vernes S.C."/>
            <person name="Myers E.W."/>
            <person name="Teeling E.C."/>
        </authorList>
    </citation>
    <scope>NUCLEOTIDE SEQUENCE [LARGE SCALE GENOMIC DNA]</scope>
    <source>
        <strain evidence="2">MRouAeg1</strain>
        <tissue evidence="2">Muscle</tissue>
    </source>
</reference>
<dbReference type="EMBL" id="JACASE010000010">
    <property type="protein sequence ID" value="KAF6431718.1"/>
    <property type="molecule type" value="Genomic_DNA"/>
</dbReference>
<gene>
    <name evidence="2" type="ORF">HJG63_008198</name>
</gene>
<dbReference type="AlphaFoldDB" id="A0A7J8E8B6"/>
<feature type="compositionally biased region" description="Basic residues" evidence="1">
    <location>
        <begin position="41"/>
        <end position="50"/>
    </location>
</feature>
<protein>
    <submittedName>
        <fullName evidence="2">Uncharacterized protein</fullName>
    </submittedName>
</protein>
<accession>A0A7J8E8B6</accession>
<feature type="region of interest" description="Disordered" evidence="1">
    <location>
        <begin position="178"/>
        <end position="214"/>
    </location>
</feature>
<organism evidence="2 3">
    <name type="scientific">Rousettus aegyptiacus</name>
    <name type="common">Egyptian fruit bat</name>
    <name type="synonym">Pteropus aegyptiacus</name>
    <dbReference type="NCBI Taxonomy" id="9407"/>
    <lineage>
        <taxon>Eukaryota</taxon>
        <taxon>Metazoa</taxon>
        <taxon>Chordata</taxon>
        <taxon>Craniata</taxon>
        <taxon>Vertebrata</taxon>
        <taxon>Euteleostomi</taxon>
        <taxon>Mammalia</taxon>
        <taxon>Eutheria</taxon>
        <taxon>Laurasiatheria</taxon>
        <taxon>Chiroptera</taxon>
        <taxon>Yinpterochiroptera</taxon>
        <taxon>Pteropodoidea</taxon>
        <taxon>Pteropodidae</taxon>
        <taxon>Rousettinae</taxon>
        <taxon>Rousettus</taxon>
    </lineage>
</organism>
<feature type="compositionally biased region" description="Polar residues" evidence="1">
    <location>
        <begin position="181"/>
        <end position="195"/>
    </location>
</feature>
<feature type="compositionally biased region" description="Pro residues" evidence="1">
    <location>
        <begin position="95"/>
        <end position="104"/>
    </location>
</feature>
<feature type="compositionally biased region" description="Low complexity" evidence="1">
    <location>
        <begin position="66"/>
        <end position="89"/>
    </location>
</feature>
<name>A0A7J8E8B6_ROUAE</name>
<evidence type="ECO:0000256" key="1">
    <source>
        <dbReference type="SAM" id="MobiDB-lite"/>
    </source>
</evidence>
<sequence length="228" mass="24303">MALLGVRARKGGPKFQKGAARETPKTLRPERGEAPAETHREKKAPRRKRGVSGTRKPARNREAEEAAVAAGCAPGPSSRRRLTSLPSRLHGPGWRPAPVPPTPSAPSAPVWNFRFQWEAARYCIGFGFPLRALGSRPSRALTPDPPSCFPPAAFTCSWRRRRGCVVECATQSRGSAPLSRSHCTLSSSARPANSSGRGIGGAGEGLLTSAQRGDTAALRPAVEKQLLS</sequence>
<comment type="caution">
    <text evidence="2">The sequence shown here is derived from an EMBL/GenBank/DDBJ whole genome shotgun (WGS) entry which is preliminary data.</text>
</comment>
<dbReference type="Proteomes" id="UP000593571">
    <property type="component" value="Unassembled WGS sequence"/>
</dbReference>
<proteinExistence type="predicted"/>
<evidence type="ECO:0000313" key="3">
    <source>
        <dbReference type="Proteomes" id="UP000593571"/>
    </source>
</evidence>
<feature type="region of interest" description="Disordered" evidence="1">
    <location>
        <begin position="1"/>
        <end position="104"/>
    </location>
</feature>
<feature type="compositionally biased region" description="Basic and acidic residues" evidence="1">
    <location>
        <begin position="19"/>
        <end position="40"/>
    </location>
</feature>
<keyword evidence="3" id="KW-1185">Reference proteome</keyword>
<evidence type="ECO:0000313" key="2">
    <source>
        <dbReference type="EMBL" id="KAF6431718.1"/>
    </source>
</evidence>